<evidence type="ECO:0000256" key="3">
    <source>
        <dbReference type="ARBA" id="ARBA00023172"/>
    </source>
</evidence>
<dbReference type="Pfam" id="PF10551">
    <property type="entry name" value="MULE"/>
    <property type="match status" value="1"/>
</dbReference>
<protein>
    <recommendedName>
        <fullName evidence="8">MULE transposase domain-containing protein</fullName>
    </recommendedName>
</protein>
<reference evidence="7" key="1">
    <citation type="submission" date="2020-06" db="EMBL/GenBank/DDBJ databases">
        <authorList>
            <person name="Li T."/>
            <person name="Hu X."/>
            <person name="Zhang T."/>
            <person name="Song X."/>
            <person name="Zhang H."/>
            <person name="Dai N."/>
            <person name="Sheng W."/>
            <person name="Hou X."/>
            <person name="Wei L."/>
        </authorList>
    </citation>
    <scope>NUCLEOTIDE SEQUENCE</scope>
    <source>
        <strain evidence="7">G02</strain>
        <tissue evidence="7">Leaf</tissue>
    </source>
</reference>
<evidence type="ECO:0000256" key="2">
    <source>
        <dbReference type="ARBA" id="ARBA00023125"/>
    </source>
</evidence>
<dbReference type="GO" id="GO:0006313">
    <property type="term" value="P:DNA transposition"/>
    <property type="evidence" value="ECO:0007669"/>
    <property type="project" value="InterPro"/>
</dbReference>
<proteinExistence type="predicted"/>
<keyword evidence="1" id="KW-0815">Transposition</keyword>
<evidence type="ECO:0000313" key="7">
    <source>
        <dbReference type="EMBL" id="KAL0400135.1"/>
    </source>
</evidence>
<feature type="region of interest" description="Disordered" evidence="4">
    <location>
        <begin position="43"/>
        <end position="76"/>
    </location>
</feature>
<dbReference type="GO" id="GO:0003677">
    <property type="term" value="F:DNA binding"/>
    <property type="evidence" value="ECO:0007669"/>
    <property type="project" value="UniProtKB-KW"/>
</dbReference>
<evidence type="ECO:0000259" key="6">
    <source>
        <dbReference type="Pfam" id="PF10551"/>
    </source>
</evidence>
<dbReference type="PANTHER" id="PTHR31973:SF191">
    <property type="entry name" value="OS05G0489400 PROTEIN"/>
    <property type="match status" value="1"/>
</dbReference>
<name>A0AAW2T5L9_SESRA</name>
<evidence type="ECO:0000256" key="1">
    <source>
        <dbReference type="ARBA" id="ARBA00022578"/>
    </source>
</evidence>
<reference evidence="7" key="2">
    <citation type="journal article" date="2024" name="Plant">
        <title>Genomic evolution and insights into agronomic trait innovations of Sesamum species.</title>
        <authorList>
            <person name="Miao H."/>
            <person name="Wang L."/>
            <person name="Qu L."/>
            <person name="Liu H."/>
            <person name="Sun Y."/>
            <person name="Le M."/>
            <person name="Wang Q."/>
            <person name="Wei S."/>
            <person name="Zheng Y."/>
            <person name="Lin W."/>
            <person name="Duan Y."/>
            <person name="Cao H."/>
            <person name="Xiong S."/>
            <person name="Wang X."/>
            <person name="Wei L."/>
            <person name="Li C."/>
            <person name="Ma Q."/>
            <person name="Ju M."/>
            <person name="Zhao R."/>
            <person name="Li G."/>
            <person name="Mu C."/>
            <person name="Tian Q."/>
            <person name="Mei H."/>
            <person name="Zhang T."/>
            <person name="Gao T."/>
            <person name="Zhang H."/>
        </authorList>
    </citation>
    <scope>NUCLEOTIDE SEQUENCE</scope>
    <source>
        <strain evidence="7">G02</strain>
    </source>
</reference>
<dbReference type="Pfam" id="PF03108">
    <property type="entry name" value="DBD_Tnp_Mut"/>
    <property type="match status" value="1"/>
</dbReference>
<feature type="domain" description="Transposase MuDR plant" evidence="5">
    <location>
        <begin position="145"/>
        <end position="207"/>
    </location>
</feature>
<dbReference type="InterPro" id="IPR001207">
    <property type="entry name" value="Transposase_mutator"/>
</dbReference>
<organism evidence="7">
    <name type="scientific">Sesamum radiatum</name>
    <name type="common">Black benniseed</name>
    <dbReference type="NCBI Taxonomy" id="300843"/>
    <lineage>
        <taxon>Eukaryota</taxon>
        <taxon>Viridiplantae</taxon>
        <taxon>Streptophyta</taxon>
        <taxon>Embryophyta</taxon>
        <taxon>Tracheophyta</taxon>
        <taxon>Spermatophyta</taxon>
        <taxon>Magnoliopsida</taxon>
        <taxon>eudicotyledons</taxon>
        <taxon>Gunneridae</taxon>
        <taxon>Pentapetalae</taxon>
        <taxon>asterids</taxon>
        <taxon>lamiids</taxon>
        <taxon>Lamiales</taxon>
        <taxon>Pedaliaceae</taxon>
        <taxon>Sesamum</taxon>
    </lineage>
</organism>
<feature type="compositionally biased region" description="Basic and acidic residues" evidence="4">
    <location>
        <begin position="43"/>
        <end position="58"/>
    </location>
</feature>
<dbReference type="EMBL" id="JACGWJ010000009">
    <property type="protein sequence ID" value="KAL0400135.1"/>
    <property type="molecule type" value="Genomic_DNA"/>
</dbReference>
<evidence type="ECO:0000256" key="4">
    <source>
        <dbReference type="SAM" id="MobiDB-lite"/>
    </source>
</evidence>
<dbReference type="PROSITE" id="PS01007">
    <property type="entry name" value="TRANSPOSASE_MUTATOR"/>
    <property type="match status" value="1"/>
</dbReference>
<evidence type="ECO:0000259" key="5">
    <source>
        <dbReference type="Pfam" id="PF03108"/>
    </source>
</evidence>
<dbReference type="GO" id="GO:0004803">
    <property type="term" value="F:transposase activity"/>
    <property type="evidence" value="ECO:0007669"/>
    <property type="project" value="InterPro"/>
</dbReference>
<dbReference type="AlphaFoldDB" id="A0AAW2T5L9"/>
<feature type="domain" description="MULE transposase" evidence="6">
    <location>
        <begin position="261"/>
        <end position="354"/>
    </location>
</feature>
<sequence>MLNKFRALCFETDLFQLIDGHGKEIRIFLDAVRCPKFVAENHGKKCEPEGGDKEKNTETEDDLFDEEESVDYDEDDDCFDENVDKDAEWAGILQDDVEDELKFDSDDHTDDDSPDEFDSQKNSDDDNVAAATVFCPEDIFDPRFALGMKFSHKKEFWEAVQSRAIMTRRNLAITKNDKRRVYARCKTSGCSRHINALKIKDELGFQIREYNHVHNCGTNFNVKNVRINWLSQKYVEAFRSDPNRNVKAVKKGFLSGCRPFIGVDGCHLKGPYGGVLLTTVGVDPNNNQFPLAYAVVMSENKDNWEWFLTLLKEDLNIVRDDAYTFISDKQKGLLPAFEKVLPGVENRFCVRHLHGNMKTAGFKGLGYKKALWFAAKTTTVTQFQKAMQDLADLDVRCLEWLQDKPASQWSKSHFSMYSRCDFLLNNLCESFNSCILEAREKPILTMLEWIREYVMTRMQQLRDRAESCGKKPIKRAIFKDVDQEQDAEQAPIVDDNPVADQAPIAVKETVPQTMHFHDANPKPHIYPTSGPPPGFMKVNIRAPPPMVGHHPGFVSRPTKGK</sequence>
<comment type="caution">
    <text evidence="7">The sequence shown here is derived from an EMBL/GenBank/DDBJ whole genome shotgun (WGS) entry which is preliminary data.</text>
</comment>
<dbReference type="PANTHER" id="PTHR31973">
    <property type="entry name" value="POLYPROTEIN, PUTATIVE-RELATED"/>
    <property type="match status" value="1"/>
</dbReference>
<keyword evidence="2" id="KW-0238">DNA-binding</keyword>
<gene>
    <name evidence="7" type="ORF">Sradi_2356800</name>
</gene>
<evidence type="ECO:0008006" key="8">
    <source>
        <dbReference type="Google" id="ProtNLM"/>
    </source>
</evidence>
<keyword evidence="3" id="KW-0233">DNA recombination</keyword>
<dbReference type="InterPro" id="IPR004332">
    <property type="entry name" value="Transposase_MuDR"/>
</dbReference>
<feature type="region of interest" description="Disordered" evidence="4">
    <location>
        <begin position="102"/>
        <end position="124"/>
    </location>
</feature>
<feature type="compositionally biased region" description="Acidic residues" evidence="4">
    <location>
        <begin position="107"/>
        <end position="117"/>
    </location>
</feature>
<accession>A0AAW2T5L9</accession>
<feature type="compositionally biased region" description="Acidic residues" evidence="4">
    <location>
        <begin position="59"/>
        <end position="76"/>
    </location>
</feature>
<dbReference type="InterPro" id="IPR018289">
    <property type="entry name" value="MULE_transposase_dom"/>
</dbReference>